<comment type="caution">
    <text evidence="2">The sequence shown here is derived from an EMBL/GenBank/DDBJ whole genome shotgun (WGS) entry which is preliminary data.</text>
</comment>
<organism evidence="2 5">
    <name type="scientific">Phytophthora rubi</name>
    <dbReference type="NCBI Taxonomy" id="129364"/>
    <lineage>
        <taxon>Eukaryota</taxon>
        <taxon>Sar</taxon>
        <taxon>Stramenopiles</taxon>
        <taxon>Oomycota</taxon>
        <taxon>Peronosporomycetes</taxon>
        <taxon>Peronosporales</taxon>
        <taxon>Peronosporaceae</taxon>
        <taxon>Phytophthora</taxon>
    </lineage>
</organism>
<dbReference type="EMBL" id="QXFU01006545">
    <property type="protein sequence ID" value="KAE8960724.1"/>
    <property type="molecule type" value="Genomic_DNA"/>
</dbReference>
<keyword evidence="4" id="KW-1185">Reference proteome</keyword>
<dbReference type="Proteomes" id="UP000434957">
    <property type="component" value="Unassembled WGS sequence"/>
</dbReference>
<accession>A0A6A3GUX2</accession>
<reference evidence="2 5" key="1">
    <citation type="submission" date="2018-09" db="EMBL/GenBank/DDBJ databases">
        <title>Genomic investigation of the strawberry pathogen Phytophthora fragariae indicates pathogenicity is determined by transcriptional variation in three key races.</title>
        <authorList>
            <person name="Adams T.M."/>
            <person name="Armitage A.D."/>
            <person name="Sobczyk M.K."/>
            <person name="Bates H.J."/>
            <person name="Dunwell J.M."/>
            <person name="Nellist C.F."/>
            <person name="Harrison R.J."/>
        </authorList>
    </citation>
    <scope>NUCLEOTIDE SEQUENCE [LARGE SCALE GENOMIC DNA]</scope>
    <source>
        <strain evidence="2 5">SCRP324</strain>
        <strain evidence="3 4">SCRP333</strain>
    </source>
</reference>
<evidence type="ECO:0008006" key="6">
    <source>
        <dbReference type="Google" id="ProtNLM"/>
    </source>
</evidence>
<name>A0A6A3GUX2_9STRA</name>
<feature type="chain" id="PRO_5036379543" description="Pectate lyase" evidence="1">
    <location>
        <begin position="26"/>
        <end position="52"/>
    </location>
</feature>
<sequence>MHICGVLTSSYIISLVALMQRYVICSTQRHNTNELDQYRGTPVYANGGPYKC</sequence>
<gene>
    <name evidence="2" type="ORF">PR002_g30120</name>
    <name evidence="3" type="ORF">PR003_g31416</name>
</gene>
<evidence type="ECO:0000313" key="3">
    <source>
        <dbReference type="EMBL" id="KAE9268518.1"/>
    </source>
</evidence>
<dbReference type="AlphaFoldDB" id="A0A6A3GUX2"/>
<evidence type="ECO:0000313" key="2">
    <source>
        <dbReference type="EMBL" id="KAE8960724.1"/>
    </source>
</evidence>
<feature type="signal peptide" evidence="1">
    <location>
        <begin position="1"/>
        <end position="25"/>
    </location>
</feature>
<evidence type="ECO:0000313" key="5">
    <source>
        <dbReference type="Proteomes" id="UP000435112"/>
    </source>
</evidence>
<protein>
    <recommendedName>
        <fullName evidence="6">Pectate lyase</fullName>
    </recommendedName>
</protein>
<dbReference type="Proteomes" id="UP000435112">
    <property type="component" value="Unassembled WGS sequence"/>
</dbReference>
<proteinExistence type="predicted"/>
<evidence type="ECO:0000313" key="4">
    <source>
        <dbReference type="Proteomes" id="UP000434957"/>
    </source>
</evidence>
<evidence type="ECO:0000256" key="1">
    <source>
        <dbReference type="SAM" id="SignalP"/>
    </source>
</evidence>
<dbReference type="EMBL" id="QXFT01006607">
    <property type="protein sequence ID" value="KAE9268518.1"/>
    <property type="molecule type" value="Genomic_DNA"/>
</dbReference>
<keyword evidence="1" id="KW-0732">Signal</keyword>